<evidence type="ECO:0000313" key="2">
    <source>
        <dbReference type="Proteomes" id="UP000008207"/>
    </source>
</evidence>
<dbReference type="RefSeq" id="WP_015929870.1">
    <property type="nucleotide sequence ID" value="NC_011894.1"/>
</dbReference>
<dbReference type="SUPFAM" id="SSF53850">
    <property type="entry name" value="Periplasmic binding protein-like II"/>
    <property type="match status" value="1"/>
</dbReference>
<dbReference type="AlphaFoldDB" id="B8IL19"/>
<dbReference type="STRING" id="460265.Mnod_3284"/>
<gene>
    <name evidence="1" type="ordered locus">Mnod_3284</name>
</gene>
<dbReference type="EMBL" id="CP001349">
    <property type="protein sequence ID" value="ACL58207.1"/>
    <property type="molecule type" value="Genomic_DNA"/>
</dbReference>
<dbReference type="OrthoDB" id="7992036at2"/>
<dbReference type="Gene3D" id="3.40.190.10">
    <property type="entry name" value="Periplasmic binding protein-like II"/>
    <property type="match status" value="2"/>
</dbReference>
<sequence length="244" mass="25535">MTIPRRRLLQSLPLLSLVAAKPRNSGGTVTTTDLVLNCDTATAPALTRAADRFHEAVGVRVRIFPTSPGLLIPQLARKVQNDLLFTQGTIMEAAAAAGLIAGEAAGAWRNRLVLAARSGMGEAALKGRIAVPDPTPAADVDGPEVIRALHLGERAILGVLDTDEVAFLLDRGEAEAGLLHASDLPHRPSLEAVRPVPDEVAPPLAYRVAVTTLARRPDPQAFVDFLLSAPGRAALSAQGLEAAA</sequence>
<dbReference type="eggNOG" id="COG0725">
    <property type="taxonomic scope" value="Bacteria"/>
</dbReference>
<organism evidence="1 2">
    <name type="scientific">Methylobacterium nodulans (strain LMG 21967 / CNCM I-2342 / ORS 2060)</name>
    <dbReference type="NCBI Taxonomy" id="460265"/>
    <lineage>
        <taxon>Bacteria</taxon>
        <taxon>Pseudomonadati</taxon>
        <taxon>Pseudomonadota</taxon>
        <taxon>Alphaproteobacteria</taxon>
        <taxon>Hyphomicrobiales</taxon>
        <taxon>Methylobacteriaceae</taxon>
        <taxon>Methylobacterium</taxon>
    </lineage>
</organism>
<evidence type="ECO:0000313" key="1">
    <source>
        <dbReference type="EMBL" id="ACL58207.1"/>
    </source>
</evidence>
<dbReference type="KEGG" id="mno:Mnod_3284"/>
<dbReference type="Pfam" id="PF13531">
    <property type="entry name" value="SBP_bac_11"/>
    <property type="match status" value="1"/>
</dbReference>
<name>B8IL19_METNO</name>
<accession>B8IL19</accession>
<reference evidence="1 2" key="1">
    <citation type="submission" date="2009-01" db="EMBL/GenBank/DDBJ databases">
        <title>Complete sequence of chromosome of Methylobacterium nodulans ORS 2060.</title>
        <authorList>
            <consortium name="US DOE Joint Genome Institute"/>
            <person name="Lucas S."/>
            <person name="Copeland A."/>
            <person name="Lapidus A."/>
            <person name="Glavina del Rio T."/>
            <person name="Dalin E."/>
            <person name="Tice H."/>
            <person name="Bruce D."/>
            <person name="Goodwin L."/>
            <person name="Pitluck S."/>
            <person name="Sims D."/>
            <person name="Brettin T."/>
            <person name="Detter J.C."/>
            <person name="Han C."/>
            <person name="Larimer F."/>
            <person name="Land M."/>
            <person name="Hauser L."/>
            <person name="Kyrpides N."/>
            <person name="Ivanova N."/>
            <person name="Marx C.J."/>
            <person name="Richardson P."/>
        </authorList>
    </citation>
    <scope>NUCLEOTIDE SEQUENCE [LARGE SCALE GENOMIC DNA]</scope>
    <source>
        <strain evidence="2">LMG 21967 / CNCM I-2342 / ORS 2060</strain>
    </source>
</reference>
<dbReference type="HOGENOM" id="CLU_1119156_0_0_5"/>
<keyword evidence="2" id="KW-1185">Reference proteome</keyword>
<protein>
    <submittedName>
        <fullName evidence="1">ABC-type molybdate transport system periplasmic component-like protein</fullName>
    </submittedName>
</protein>
<proteinExistence type="predicted"/>
<dbReference type="Proteomes" id="UP000008207">
    <property type="component" value="Chromosome"/>
</dbReference>